<name>A0A481W0P8_9CAUD</name>
<reference evidence="1 2" key="1">
    <citation type="submission" date="2019-02" db="EMBL/GenBank/DDBJ databases">
        <authorList>
            <person name="Wallace C.J."/>
            <person name="Baxter A."/>
            <person name="Borrie Z."/>
            <person name="Elder J."/>
            <person name="Massey O."/>
            <person name="Wong A."/>
            <person name="Freed N.E."/>
            <person name="Hendrickson H.L."/>
            <person name="Garlena R.A."/>
            <person name="Russell D.A."/>
            <person name="Pope W.H."/>
            <person name="Jacobs-Sera D."/>
            <person name="Hatfull G.F."/>
        </authorList>
    </citation>
    <scope>NUCLEOTIDE SEQUENCE [LARGE SCALE GENOMIC DNA]</scope>
</reference>
<gene>
    <name evidence="1" type="primary">70</name>
    <name evidence="1" type="ORF">SEA_ROBYN_70</name>
</gene>
<evidence type="ECO:0000313" key="2">
    <source>
        <dbReference type="Proteomes" id="UP000293171"/>
    </source>
</evidence>
<accession>A0A481W0P8</accession>
<sequence>MHEALICKHCASGAVPLRGQSST</sequence>
<dbReference type="Proteomes" id="UP000293171">
    <property type="component" value="Segment"/>
</dbReference>
<dbReference type="EMBL" id="MK524526">
    <property type="protein sequence ID" value="QBI99643.1"/>
    <property type="molecule type" value="Genomic_DNA"/>
</dbReference>
<proteinExistence type="predicted"/>
<protein>
    <submittedName>
        <fullName evidence="1">Uncharacterized protein</fullName>
    </submittedName>
</protein>
<organism evidence="1 2">
    <name type="scientific">Mycobacterium phage Robyn</name>
    <dbReference type="NCBI Taxonomy" id="2530145"/>
    <lineage>
        <taxon>Viruses</taxon>
        <taxon>Duplodnaviria</taxon>
        <taxon>Heunggongvirae</taxon>
        <taxon>Uroviricota</taxon>
        <taxon>Caudoviricetes</taxon>
        <taxon>Bclasvirinae</taxon>
        <taxon>Pegunavirus</taxon>
        <taxon>Pegunavirus manad</taxon>
    </lineage>
</organism>
<evidence type="ECO:0000313" key="1">
    <source>
        <dbReference type="EMBL" id="QBI99643.1"/>
    </source>
</evidence>